<dbReference type="Proteomes" id="UP001500016">
    <property type="component" value="Unassembled WGS sequence"/>
</dbReference>
<feature type="transmembrane region" description="Helical" evidence="8">
    <location>
        <begin position="689"/>
        <end position="709"/>
    </location>
</feature>
<evidence type="ECO:0000256" key="2">
    <source>
        <dbReference type="ARBA" id="ARBA00010157"/>
    </source>
</evidence>
<feature type="transmembrane region" description="Helical" evidence="8">
    <location>
        <begin position="649"/>
        <end position="669"/>
    </location>
</feature>
<feature type="transmembrane region" description="Helical" evidence="8">
    <location>
        <begin position="369"/>
        <end position="387"/>
    </location>
</feature>
<feature type="transmembrane region" description="Helical" evidence="8">
    <location>
        <begin position="279"/>
        <end position="298"/>
    </location>
</feature>
<feature type="compositionally biased region" description="Basic and acidic residues" evidence="7">
    <location>
        <begin position="731"/>
        <end position="743"/>
    </location>
</feature>
<protein>
    <submittedName>
        <fullName evidence="10">MMPL family transporter</fullName>
    </submittedName>
</protein>
<evidence type="ECO:0000256" key="1">
    <source>
        <dbReference type="ARBA" id="ARBA00004651"/>
    </source>
</evidence>
<feature type="transmembrane region" description="Helical" evidence="8">
    <location>
        <begin position="533"/>
        <end position="552"/>
    </location>
</feature>
<feature type="transmembrane region" description="Helical" evidence="8">
    <location>
        <begin position="231"/>
        <end position="251"/>
    </location>
</feature>
<proteinExistence type="inferred from homology"/>
<feature type="domain" description="Membrane transport protein MMPL" evidence="9">
    <location>
        <begin position="398"/>
        <end position="715"/>
    </location>
</feature>
<keyword evidence="11" id="KW-1185">Reference proteome</keyword>
<feature type="transmembrane region" description="Helical" evidence="8">
    <location>
        <begin position="304"/>
        <end position="329"/>
    </location>
</feature>
<evidence type="ECO:0000256" key="8">
    <source>
        <dbReference type="SAM" id="Phobius"/>
    </source>
</evidence>
<dbReference type="Pfam" id="PF03176">
    <property type="entry name" value="MMPL"/>
    <property type="match status" value="2"/>
</dbReference>
<dbReference type="PANTHER" id="PTHR33406">
    <property type="entry name" value="MEMBRANE PROTEIN MJ1562-RELATED"/>
    <property type="match status" value="1"/>
</dbReference>
<comment type="subcellular location">
    <subcellularLocation>
        <location evidence="1">Cell membrane</location>
        <topology evidence="1">Multi-pass membrane protein</topology>
    </subcellularLocation>
</comment>
<feature type="transmembrane region" description="Helical" evidence="8">
    <location>
        <begin position="600"/>
        <end position="622"/>
    </location>
</feature>
<keyword evidence="3" id="KW-1003">Cell membrane</keyword>
<gene>
    <name evidence="10" type="ORF">GCM10009801_37280</name>
</gene>
<accession>A0ABN2W4A5</accession>
<dbReference type="PANTHER" id="PTHR33406:SF11">
    <property type="entry name" value="MEMBRANE PROTEIN SCO6666-RELATED"/>
    <property type="match status" value="1"/>
</dbReference>
<comment type="similarity">
    <text evidence="2">Belongs to the resistance-nodulation-cell division (RND) (TC 2.A.6) family. MmpL subfamily.</text>
</comment>
<evidence type="ECO:0000256" key="6">
    <source>
        <dbReference type="ARBA" id="ARBA00023136"/>
    </source>
</evidence>
<keyword evidence="4 8" id="KW-0812">Transmembrane</keyword>
<feature type="domain" description="Membrane transport protein MMPL" evidence="9">
    <location>
        <begin position="45"/>
        <end position="370"/>
    </location>
</feature>
<dbReference type="InterPro" id="IPR050545">
    <property type="entry name" value="Mycobact_MmpL"/>
</dbReference>
<comment type="caution">
    <text evidence="10">The sequence shown here is derived from an EMBL/GenBank/DDBJ whole genome shotgun (WGS) entry which is preliminary data.</text>
</comment>
<feature type="transmembrane region" description="Helical" evidence="8">
    <location>
        <begin position="181"/>
        <end position="199"/>
    </location>
</feature>
<evidence type="ECO:0000256" key="4">
    <source>
        <dbReference type="ARBA" id="ARBA00022692"/>
    </source>
</evidence>
<dbReference type="SUPFAM" id="SSF82866">
    <property type="entry name" value="Multidrug efflux transporter AcrB transmembrane domain"/>
    <property type="match status" value="2"/>
</dbReference>
<keyword evidence="6 8" id="KW-0472">Membrane</keyword>
<feature type="region of interest" description="Disordered" evidence="7">
    <location>
        <begin position="722"/>
        <end position="743"/>
    </location>
</feature>
<dbReference type="EMBL" id="BAAAPE010000009">
    <property type="protein sequence ID" value="GAA2079597.1"/>
    <property type="molecule type" value="Genomic_DNA"/>
</dbReference>
<reference evidence="10 11" key="1">
    <citation type="journal article" date="2019" name="Int. J. Syst. Evol. Microbiol.">
        <title>The Global Catalogue of Microorganisms (GCM) 10K type strain sequencing project: providing services to taxonomists for standard genome sequencing and annotation.</title>
        <authorList>
            <consortium name="The Broad Institute Genomics Platform"/>
            <consortium name="The Broad Institute Genome Sequencing Center for Infectious Disease"/>
            <person name="Wu L."/>
            <person name="Ma J."/>
        </authorList>
    </citation>
    <scope>NUCLEOTIDE SEQUENCE [LARGE SCALE GENOMIC DNA]</scope>
    <source>
        <strain evidence="10 11">JCM 15478</strain>
    </source>
</reference>
<feature type="transmembrane region" description="Helical" evidence="8">
    <location>
        <begin position="559"/>
        <end position="580"/>
    </location>
</feature>
<keyword evidence="5 8" id="KW-1133">Transmembrane helix</keyword>
<dbReference type="Gene3D" id="1.20.1640.10">
    <property type="entry name" value="Multidrug efflux transporter AcrB transmembrane domain"/>
    <property type="match status" value="2"/>
</dbReference>
<evidence type="ECO:0000313" key="11">
    <source>
        <dbReference type="Proteomes" id="UP001500016"/>
    </source>
</evidence>
<evidence type="ECO:0000256" key="7">
    <source>
        <dbReference type="SAM" id="MobiDB-lite"/>
    </source>
</evidence>
<evidence type="ECO:0000256" key="3">
    <source>
        <dbReference type="ARBA" id="ARBA00022475"/>
    </source>
</evidence>
<evidence type="ECO:0000256" key="5">
    <source>
        <dbReference type="ARBA" id="ARBA00022989"/>
    </source>
</evidence>
<name>A0ABN2W4A5_9ACTN</name>
<dbReference type="InterPro" id="IPR004869">
    <property type="entry name" value="MMPL_dom"/>
</dbReference>
<sequence>MLDSLARFILPRPRKVLLAVLAVVLVVGGVSMDLTSRLTMGGYENPDTEAAHAEDTLEERFGQGRANLTLVVRDKRGVDSPAVAEAGAKLAKDLADDGVKDVASYWTAGKAKPLRAEDGRGALVTGRIPGDFDEVNDRVGELRDDYTGTVHGLDVTLGGTALMNHENTERASEDAAKAESLVFPLVLVVLVLIFGSLVAALLPLAVALGTMLTVFGLMWGLTFVFDANNLLVNTCTFLGLGLAIDYSLLFLTRYREELARGSGQSEAIRTTMRTVGRTVTFSAITLAVACLSLVVMPFGMFQSIAIGGAATTLTAGAATLVIVPAMLAWAGPRIDKLRLVRRKRTPRPDTPATGGYWHRLATLVMRRPVSMMTAVLAFAALLAVPALDLNTRLPDEQVLPASAQSAQVARTLKADFDSRETEALLVVAAEGAEGADVGGYARRLSALKDVSRVDAATGSYAGGERVAPPGPGSARFSEGDGAYLSVIPAVDGNSDAGAAVVERVRAADSPFDVEVGGQPAVSVDTFDTVGERLPLTLAILAVGTYVLLFLLTGSALLPLAAMLLSVISLAATFGSLVFVFQDGHLKWLVGDFVTTGTLNWTVPVMIAVLAFGLSMDYAVFILSRIKEEYERTGAVRESVALGLERVGKVITYAAIVLSLTFIVMVTSGISYMKALGLGVPLAIIMDATLIRGILLPAVMRLLGPACWWAPSPMRRLHDRFGVSETSPAGHTPEDEPAKDPARV</sequence>
<evidence type="ECO:0000313" key="10">
    <source>
        <dbReference type="EMBL" id="GAA2079597.1"/>
    </source>
</evidence>
<organism evidence="10 11">
    <name type="scientific">Streptomyces albiaxialis</name>
    <dbReference type="NCBI Taxonomy" id="329523"/>
    <lineage>
        <taxon>Bacteria</taxon>
        <taxon>Bacillati</taxon>
        <taxon>Actinomycetota</taxon>
        <taxon>Actinomycetes</taxon>
        <taxon>Kitasatosporales</taxon>
        <taxon>Streptomycetaceae</taxon>
        <taxon>Streptomyces</taxon>
    </lineage>
</organism>
<evidence type="ECO:0000259" key="9">
    <source>
        <dbReference type="Pfam" id="PF03176"/>
    </source>
</evidence>